<comment type="caution">
    <text evidence="1">The sequence shown here is derived from an EMBL/GenBank/DDBJ whole genome shotgun (WGS) entry which is preliminary data.</text>
</comment>
<evidence type="ECO:0000313" key="1">
    <source>
        <dbReference type="EMBL" id="GBP30153.1"/>
    </source>
</evidence>
<keyword evidence="2" id="KW-1185">Reference proteome</keyword>
<protein>
    <submittedName>
        <fullName evidence="1">Uncharacterized protein</fullName>
    </submittedName>
</protein>
<dbReference type="Proteomes" id="UP000299102">
    <property type="component" value="Unassembled WGS sequence"/>
</dbReference>
<reference evidence="1 2" key="1">
    <citation type="journal article" date="2019" name="Commun. Biol.">
        <title>The bagworm genome reveals a unique fibroin gene that provides high tensile strength.</title>
        <authorList>
            <person name="Kono N."/>
            <person name="Nakamura H."/>
            <person name="Ohtoshi R."/>
            <person name="Tomita M."/>
            <person name="Numata K."/>
            <person name="Arakawa K."/>
        </authorList>
    </citation>
    <scope>NUCLEOTIDE SEQUENCE [LARGE SCALE GENOMIC DNA]</scope>
</reference>
<sequence>MRAPLHPRRRTMTATRLTTLRGNLIDTQNPREVASALPAFQEGIGCRECGPPEFLLTLDEMNGSGSCYFTFYSVRVWYLTSLEMSRLDAATVATLTATHAAPDLSGDKQKKKTPPKNYMSCIYVW</sequence>
<accession>A0A4C1UUH9</accession>
<name>A0A4C1UUH9_EUMVA</name>
<proteinExistence type="predicted"/>
<organism evidence="1 2">
    <name type="scientific">Eumeta variegata</name>
    <name type="common">Bagworm moth</name>
    <name type="synonym">Eumeta japonica</name>
    <dbReference type="NCBI Taxonomy" id="151549"/>
    <lineage>
        <taxon>Eukaryota</taxon>
        <taxon>Metazoa</taxon>
        <taxon>Ecdysozoa</taxon>
        <taxon>Arthropoda</taxon>
        <taxon>Hexapoda</taxon>
        <taxon>Insecta</taxon>
        <taxon>Pterygota</taxon>
        <taxon>Neoptera</taxon>
        <taxon>Endopterygota</taxon>
        <taxon>Lepidoptera</taxon>
        <taxon>Glossata</taxon>
        <taxon>Ditrysia</taxon>
        <taxon>Tineoidea</taxon>
        <taxon>Psychidae</taxon>
        <taxon>Oiketicinae</taxon>
        <taxon>Eumeta</taxon>
    </lineage>
</organism>
<dbReference type="AlphaFoldDB" id="A0A4C1UUH9"/>
<evidence type="ECO:0000313" key="2">
    <source>
        <dbReference type="Proteomes" id="UP000299102"/>
    </source>
</evidence>
<dbReference type="EMBL" id="BGZK01000229">
    <property type="protein sequence ID" value="GBP30153.1"/>
    <property type="molecule type" value="Genomic_DNA"/>
</dbReference>
<gene>
    <name evidence="1" type="ORF">EVAR_94998_1</name>
</gene>